<feature type="domain" description="Luciferase-like" evidence="5">
    <location>
        <begin position="21"/>
        <end position="251"/>
    </location>
</feature>
<evidence type="ECO:0000256" key="1">
    <source>
        <dbReference type="ARBA" id="ARBA00022630"/>
    </source>
</evidence>
<dbReference type="RefSeq" id="WP_343935723.1">
    <property type="nucleotide sequence ID" value="NZ_BAAABU010000009.1"/>
</dbReference>
<protein>
    <submittedName>
        <fullName evidence="6">LLM class flavin-dependent oxidoreductase</fullName>
    </submittedName>
</protein>
<evidence type="ECO:0000256" key="2">
    <source>
        <dbReference type="ARBA" id="ARBA00022643"/>
    </source>
</evidence>
<keyword evidence="3" id="KW-0560">Oxidoreductase</keyword>
<accession>A0ABN0U656</accession>
<gene>
    <name evidence="6" type="ORF">GCM10010492_43990</name>
</gene>
<dbReference type="EMBL" id="BAAABU010000009">
    <property type="protein sequence ID" value="GAA0240041.1"/>
    <property type="molecule type" value="Genomic_DNA"/>
</dbReference>
<dbReference type="PANTHER" id="PTHR42847">
    <property type="entry name" value="ALKANESULFONATE MONOOXYGENASE"/>
    <property type="match status" value="1"/>
</dbReference>
<evidence type="ECO:0000313" key="6">
    <source>
        <dbReference type="EMBL" id="GAA0240041.1"/>
    </source>
</evidence>
<dbReference type="Proteomes" id="UP001500416">
    <property type="component" value="Unassembled WGS sequence"/>
</dbReference>
<name>A0ABN0U656_9PSEU</name>
<evidence type="ECO:0000256" key="4">
    <source>
        <dbReference type="ARBA" id="ARBA00023033"/>
    </source>
</evidence>
<evidence type="ECO:0000313" key="7">
    <source>
        <dbReference type="Proteomes" id="UP001500416"/>
    </source>
</evidence>
<proteinExistence type="predicted"/>
<dbReference type="InterPro" id="IPR050172">
    <property type="entry name" value="SsuD_RutA_monooxygenase"/>
</dbReference>
<dbReference type="Gene3D" id="3.20.20.30">
    <property type="entry name" value="Luciferase-like domain"/>
    <property type="match status" value="1"/>
</dbReference>
<dbReference type="PANTHER" id="PTHR42847:SF4">
    <property type="entry name" value="ALKANESULFONATE MONOOXYGENASE-RELATED"/>
    <property type="match status" value="1"/>
</dbReference>
<keyword evidence="1" id="KW-0285">Flavoprotein</keyword>
<organism evidence="6 7">
    <name type="scientific">Saccharothrix mutabilis subsp. mutabilis</name>
    <dbReference type="NCBI Taxonomy" id="66855"/>
    <lineage>
        <taxon>Bacteria</taxon>
        <taxon>Bacillati</taxon>
        <taxon>Actinomycetota</taxon>
        <taxon>Actinomycetes</taxon>
        <taxon>Pseudonocardiales</taxon>
        <taxon>Pseudonocardiaceae</taxon>
        <taxon>Saccharothrix</taxon>
    </lineage>
</organism>
<dbReference type="Pfam" id="PF00296">
    <property type="entry name" value="Bac_luciferase"/>
    <property type="match status" value="1"/>
</dbReference>
<dbReference type="SUPFAM" id="SSF51679">
    <property type="entry name" value="Bacterial luciferase-like"/>
    <property type="match status" value="1"/>
</dbReference>
<evidence type="ECO:0000256" key="3">
    <source>
        <dbReference type="ARBA" id="ARBA00023002"/>
    </source>
</evidence>
<dbReference type="InterPro" id="IPR011251">
    <property type="entry name" value="Luciferase-like_dom"/>
</dbReference>
<comment type="caution">
    <text evidence="6">The sequence shown here is derived from an EMBL/GenBank/DDBJ whole genome shotgun (WGS) entry which is preliminary data.</text>
</comment>
<keyword evidence="4" id="KW-0503">Monooxygenase</keyword>
<sequence length="291" mass="31058">MRVGIVILPEDRWWIAEPKWRAAEEYGFAHAWTCDRLGGGGADAPWFSAVPTLTAAAAVTSTIRLGTLVSTPEHRHPVPFARDLLTLDDLSDGRITLGLGAGRGEDEALLGGDPPTAGQRLDRFTEFVTALDRLLAQDRTTWNGERYAAVDVGSAPGCVQRPRLPFTIAATGPRALAVAAAFGTGWVTTGAAAEDDDAWWTGVAALARRFDAALAAADRPRARVDRHLVLDAAPVYSLSSVERFRDAAGRAAELGFTDVVVHWPRGDGPYAGREAVVERVAEEVLPELAAG</sequence>
<reference evidence="6 7" key="1">
    <citation type="journal article" date="2019" name="Int. J. Syst. Evol. Microbiol.">
        <title>The Global Catalogue of Microorganisms (GCM) 10K type strain sequencing project: providing services to taxonomists for standard genome sequencing and annotation.</title>
        <authorList>
            <consortium name="The Broad Institute Genomics Platform"/>
            <consortium name="The Broad Institute Genome Sequencing Center for Infectious Disease"/>
            <person name="Wu L."/>
            <person name="Ma J."/>
        </authorList>
    </citation>
    <scope>NUCLEOTIDE SEQUENCE [LARGE SCALE GENOMIC DNA]</scope>
    <source>
        <strain evidence="6 7">JCM 3380</strain>
    </source>
</reference>
<keyword evidence="2" id="KW-0288">FMN</keyword>
<evidence type="ECO:0000259" key="5">
    <source>
        <dbReference type="Pfam" id="PF00296"/>
    </source>
</evidence>
<keyword evidence="7" id="KW-1185">Reference proteome</keyword>
<dbReference type="InterPro" id="IPR036661">
    <property type="entry name" value="Luciferase-like_sf"/>
</dbReference>